<evidence type="ECO:0000313" key="2">
    <source>
        <dbReference type="Proteomes" id="UP000076925"/>
    </source>
</evidence>
<name>A0A139X8V1_9CYAN</name>
<evidence type="ECO:0000313" key="1">
    <source>
        <dbReference type="EMBL" id="KYC41106.1"/>
    </source>
</evidence>
<dbReference type="RefSeq" id="WP_017740184.1">
    <property type="nucleotide sequence ID" value="NZ_KQ976354.1"/>
</dbReference>
<gene>
    <name evidence="1" type="ORF">WA1_23210</name>
</gene>
<organism evidence="1 2">
    <name type="scientific">Scytonema hofmannii PCC 7110</name>
    <dbReference type="NCBI Taxonomy" id="128403"/>
    <lineage>
        <taxon>Bacteria</taxon>
        <taxon>Bacillati</taxon>
        <taxon>Cyanobacteriota</taxon>
        <taxon>Cyanophyceae</taxon>
        <taxon>Nostocales</taxon>
        <taxon>Scytonemataceae</taxon>
        <taxon>Scytonema</taxon>
    </lineage>
</organism>
<dbReference type="Gene3D" id="3.30.2120.10">
    <property type="entry name" value="Bacillus phage protein-like"/>
    <property type="match status" value="1"/>
</dbReference>
<dbReference type="STRING" id="128403.WA1_23210"/>
<reference evidence="1 2" key="1">
    <citation type="journal article" date="2013" name="Genome Biol. Evol.">
        <title>Genomes of Stigonematalean cyanobacteria (subsection V) and the evolution of oxygenic photosynthesis from prokaryotes to plastids.</title>
        <authorList>
            <person name="Dagan T."/>
            <person name="Roettger M."/>
            <person name="Stucken K."/>
            <person name="Landan G."/>
            <person name="Koch R."/>
            <person name="Major P."/>
            <person name="Gould S.B."/>
            <person name="Goremykin V.V."/>
            <person name="Rippka R."/>
            <person name="Tandeau de Marsac N."/>
            <person name="Gugger M."/>
            <person name="Lockhart P.J."/>
            <person name="Allen J.F."/>
            <person name="Brune I."/>
            <person name="Maus I."/>
            <person name="Puhler A."/>
            <person name="Martin W.F."/>
        </authorList>
    </citation>
    <scope>NUCLEOTIDE SEQUENCE [LARGE SCALE GENOMIC DNA]</scope>
    <source>
        <strain evidence="1 2">PCC 7110</strain>
    </source>
</reference>
<sequence>MPRERNHLGYATETIQLNSLADLDQIVSEQFNLPARPYSTDINAALELVANVLENYECPHFEISRCESNAFPGLPFAVSFNQERWTYGKTAPLAICHDALHKLKGVAVTIPGSYYWSVD</sequence>
<dbReference type="OrthoDB" id="516716at2"/>
<comment type="caution">
    <text evidence="1">The sequence shown here is derived from an EMBL/GenBank/DDBJ whole genome shotgun (WGS) entry which is preliminary data.</text>
</comment>
<keyword evidence="2" id="KW-1185">Reference proteome</keyword>
<dbReference type="EMBL" id="ANNX02000025">
    <property type="protein sequence ID" value="KYC41106.1"/>
    <property type="molecule type" value="Genomic_DNA"/>
</dbReference>
<dbReference type="InterPro" id="IPR028985">
    <property type="entry name" value="Bacillus_phage_prot-like"/>
</dbReference>
<accession>A0A139X8V1</accession>
<protein>
    <submittedName>
        <fullName evidence="1">Uncharacterized protein</fullName>
    </submittedName>
</protein>
<proteinExistence type="predicted"/>
<dbReference type="Proteomes" id="UP000076925">
    <property type="component" value="Unassembled WGS sequence"/>
</dbReference>
<dbReference type="AlphaFoldDB" id="A0A139X8V1"/>